<dbReference type="RefSeq" id="XP_005786478.1">
    <property type="nucleotide sequence ID" value="XM_005786421.1"/>
</dbReference>
<dbReference type="EnsemblProtists" id="EOD34049">
    <property type="protein sequence ID" value="EOD34049"/>
    <property type="gene ID" value="EMIHUDRAFT_363615"/>
</dbReference>
<reference evidence="2" key="1">
    <citation type="journal article" date="2013" name="Nature">
        <title>Pan genome of the phytoplankton Emiliania underpins its global distribution.</title>
        <authorList>
            <person name="Read B.A."/>
            <person name="Kegel J."/>
            <person name="Klute M.J."/>
            <person name="Kuo A."/>
            <person name="Lefebvre S.C."/>
            <person name="Maumus F."/>
            <person name="Mayer C."/>
            <person name="Miller J."/>
            <person name="Monier A."/>
            <person name="Salamov A."/>
            <person name="Young J."/>
            <person name="Aguilar M."/>
            <person name="Claverie J.M."/>
            <person name="Frickenhaus S."/>
            <person name="Gonzalez K."/>
            <person name="Herman E.K."/>
            <person name="Lin Y.C."/>
            <person name="Napier J."/>
            <person name="Ogata H."/>
            <person name="Sarno A.F."/>
            <person name="Shmutz J."/>
            <person name="Schroeder D."/>
            <person name="de Vargas C."/>
            <person name="Verret F."/>
            <person name="von Dassow P."/>
            <person name="Valentin K."/>
            <person name="Van de Peer Y."/>
            <person name="Wheeler G."/>
            <person name="Dacks J.B."/>
            <person name="Delwiche C.F."/>
            <person name="Dyhrman S.T."/>
            <person name="Glockner G."/>
            <person name="John U."/>
            <person name="Richards T."/>
            <person name="Worden A.Z."/>
            <person name="Zhang X."/>
            <person name="Grigoriev I.V."/>
            <person name="Allen A.E."/>
            <person name="Bidle K."/>
            <person name="Borodovsky M."/>
            <person name="Bowler C."/>
            <person name="Brownlee C."/>
            <person name="Cock J.M."/>
            <person name="Elias M."/>
            <person name="Gladyshev V.N."/>
            <person name="Groth M."/>
            <person name="Guda C."/>
            <person name="Hadaegh A."/>
            <person name="Iglesias-Rodriguez M.D."/>
            <person name="Jenkins J."/>
            <person name="Jones B.M."/>
            <person name="Lawson T."/>
            <person name="Leese F."/>
            <person name="Lindquist E."/>
            <person name="Lobanov A."/>
            <person name="Lomsadze A."/>
            <person name="Malik S.B."/>
            <person name="Marsh M.E."/>
            <person name="Mackinder L."/>
            <person name="Mock T."/>
            <person name="Mueller-Roeber B."/>
            <person name="Pagarete A."/>
            <person name="Parker M."/>
            <person name="Probert I."/>
            <person name="Quesneville H."/>
            <person name="Raines C."/>
            <person name="Rensing S.A."/>
            <person name="Riano-Pachon D.M."/>
            <person name="Richier S."/>
            <person name="Rokitta S."/>
            <person name="Shiraiwa Y."/>
            <person name="Soanes D.M."/>
            <person name="van der Giezen M."/>
            <person name="Wahlund T.M."/>
            <person name="Williams B."/>
            <person name="Wilson W."/>
            <person name="Wolfe G."/>
            <person name="Wurch L.L."/>
        </authorList>
    </citation>
    <scope>NUCLEOTIDE SEQUENCE</scope>
</reference>
<keyword evidence="2" id="KW-1185">Reference proteome</keyword>
<accession>A0A0D3KE64</accession>
<dbReference type="HOGENOM" id="CLU_3000443_0_0_1"/>
<dbReference type="AlphaFoldDB" id="A0A0D3KE64"/>
<dbReference type="PaxDb" id="2903-EOD34049"/>
<proteinExistence type="predicted"/>
<sequence>MIEDADALCGVCGASAQALPITVQLDVLLAALATLPDKNPASAPAGGSAAASQVADD</sequence>
<evidence type="ECO:0000313" key="2">
    <source>
        <dbReference type="Proteomes" id="UP000013827"/>
    </source>
</evidence>
<dbReference type="GeneID" id="17279320"/>
<dbReference type="Proteomes" id="UP000013827">
    <property type="component" value="Unassembled WGS sequence"/>
</dbReference>
<reference evidence="1" key="2">
    <citation type="submission" date="2024-10" db="UniProtKB">
        <authorList>
            <consortium name="EnsemblProtists"/>
        </authorList>
    </citation>
    <scope>IDENTIFICATION</scope>
</reference>
<protein>
    <submittedName>
        <fullName evidence="1">Uncharacterized protein</fullName>
    </submittedName>
</protein>
<name>A0A0D3KE64_EMIH1</name>
<dbReference type="KEGG" id="ehx:EMIHUDRAFT_363615"/>
<organism evidence="1 2">
    <name type="scientific">Emiliania huxleyi (strain CCMP1516)</name>
    <dbReference type="NCBI Taxonomy" id="280463"/>
    <lineage>
        <taxon>Eukaryota</taxon>
        <taxon>Haptista</taxon>
        <taxon>Haptophyta</taxon>
        <taxon>Prymnesiophyceae</taxon>
        <taxon>Isochrysidales</taxon>
        <taxon>Noelaerhabdaceae</taxon>
        <taxon>Emiliania</taxon>
    </lineage>
</organism>
<evidence type="ECO:0000313" key="1">
    <source>
        <dbReference type="EnsemblProtists" id="EOD34049"/>
    </source>
</evidence>